<dbReference type="Proteomes" id="UP000053319">
    <property type="component" value="Unassembled WGS sequence"/>
</dbReference>
<dbReference type="GeneID" id="18836139"/>
<reference evidence="1 2" key="1">
    <citation type="journal article" date="2012" name="Science">
        <title>The Paleozoic origin of enzymatic lignin decomposition reconstructed from 31 fungal genomes.</title>
        <authorList>
            <person name="Floudas D."/>
            <person name="Binder M."/>
            <person name="Riley R."/>
            <person name="Barry K."/>
            <person name="Blanchette R.A."/>
            <person name="Henrissat B."/>
            <person name="Martinez A.T."/>
            <person name="Otillar R."/>
            <person name="Spatafora J.W."/>
            <person name="Yadav J.S."/>
            <person name="Aerts A."/>
            <person name="Benoit I."/>
            <person name="Boyd A."/>
            <person name="Carlson A."/>
            <person name="Copeland A."/>
            <person name="Coutinho P.M."/>
            <person name="de Vries R.P."/>
            <person name="Ferreira P."/>
            <person name="Findley K."/>
            <person name="Foster B."/>
            <person name="Gaskell J."/>
            <person name="Glotzer D."/>
            <person name="Gorecki P."/>
            <person name="Heitman J."/>
            <person name="Hesse C."/>
            <person name="Hori C."/>
            <person name="Igarashi K."/>
            <person name="Jurgens J.A."/>
            <person name="Kallen N."/>
            <person name="Kersten P."/>
            <person name="Kohler A."/>
            <person name="Kuees U."/>
            <person name="Kumar T.K.A."/>
            <person name="Kuo A."/>
            <person name="LaButti K."/>
            <person name="Larrondo L.F."/>
            <person name="Lindquist E."/>
            <person name="Ling A."/>
            <person name="Lombard V."/>
            <person name="Lucas S."/>
            <person name="Lundell T."/>
            <person name="Martin R."/>
            <person name="McLaughlin D.J."/>
            <person name="Morgenstern I."/>
            <person name="Morin E."/>
            <person name="Murat C."/>
            <person name="Nagy L.G."/>
            <person name="Nolan M."/>
            <person name="Ohm R.A."/>
            <person name="Patyshakuliyeva A."/>
            <person name="Rokas A."/>
            <person name="Ruiz-Duenas F.J."/>
            <person name="Sabat G."/>
            <person name="Salamov A."/>
            <person name="Samejima M."/>
            <person name="Schmutz J."/>
            <person name="Slot J.C."/>
            <person name="St John F."/>
            <person name="Stenlid J."/>
            <person name="Sun H."/>
            <person name="Sun S."/>
            <person name="Syed K."/>
            <person name="Tsang A."/>
            <person name="Wiebenga A."/>
            <person name="Young D."/>
            <person name="Pisabarro A."/>
            <person name="Eastwood D.C."/>
            <person name="Martin F."/>
            <person name="Cullen D."/>
            <person name="Grigoriev I.V."/>
            <person name="Hibbett D.S."/>
        </authorList>
    </citation>
    <scope>NUCLEOTIDE SEQUENCE [LARGE SCALE GENOMIC DNA]</scope>
    <source>
        <strain evidence="1 2">LYAD-421 SS1</strain>
    </source>
</reference>
<evidence type="ECO:0000313" key="2">
    <source>
        <dbReference type="Proteomes" id="UP000053319"/>
    </source>
</evidence>
<dbReference type="KEGG" id="dsq:DICSQDRAFT_141262"/>
<gene>
    <name evidence="1" type="ORF">DICSQDRAFT_141262</name>
</gene>
<organism evidence="1 2">
    <name type="scientific">Dichomitus squalens (strain LYAD-421)</name>
    <name type="common">Western red white-rot fungus</name>
    <dbReference type="NCBI Taxonomy" id="732165"/>
    <lineage>
        <taxon>Eukaryota</taxon>
        <taxon>Fungi</taxon>
        <taxon>Dikarya</taxon>
        <taxon>Basidiomycota</taxon>
        <taxon>Agaricomycotina</taxon>
        <taxon>Agaricomycetes</taxon>
        <taxon>Polyporales</taxon>
        <taxon>Polyporaceae</taxon>
        <taxon>Dichomitus</taxon>
    </lineage>
</organism>
<dbReference type="AlphaFoldDB" id="R7SJT3"/>
<sequence>MNIAPTASRLAISLGTAVGGYPRWVERRGSESDEDTLANLESGTVTCASFS</sequence>
<dbReference type="RefSeq" id="XP_007370846.1">
    <property type="nucleotide sequence ID" value="XM_007370784.1"/>
</dbReference>
<dbReference type="EMBL" id="JH719472">
    <property type="protein sequence ID" value="EJF56404.1"/>
    <property type="molecule type" value="Genomic_DNA"/>
</dbReference>
<protein>
    <submittedName>
        <fullName evidence="1">Uncharacterized protein</fullName>
    </submittedName>
</protein>
<name>R7SJT3_DICSQ</name>
<dbReference type="HOGENOM" id="CLU_3106314_0_0_1"/>
<proteinExistence type="predicted"/>
<evidence type="ECO:0000313" key="1">
    <source>
        <dbReference type="EMBL" id="EJF56404.1"/>
    </source>
</evidence>
<accession>R7SJT3</accession>